<feature type="chain" id="PRO_5007877656" evidence="1">
    <location>
        <begin position="18"/>
        <end position="202"/>
    </location>
</feature>
<dbReference type="EMBL" id="AZGY01000033">
    <property type="protein sequence ID" value="KZZ87930.1"/>
    <property type="molecule type" value="Genomic_DNA"/>
</dbReference>
<keyword evidence="3" id="KW-1185">Reference proteome</keyword>
<protein>
    <submittedName>
        <fullName evidence="2">Uncharacterized protein</fullName>
    </submittedName>
</protein>
<keyword evidence="1" id="KW-0732">Signal</keyword>
<sequence length="202" mass="21105">MQSKILLLSTLVSLAAALVPAVDTRSSNAPAVESRDASALDWATTAAAAAAIEKRDVDDDSLAAKKRSDDVAVAQHEEYALEAALLVVNSVPDEVLALGDVATRDYLNKSHLLALESSTELSLAAAEFEALGFFDCAISLGKLLAKGGKLGSSIAKLRDLIKQAGGIIKVLKAIFKGGKGGIIGEIRALMSQFKEVKKACKL</sequence>
<evidence type="ECO:0000313" key="3">
    <source>
        <dbReference type="Proteomes" id="UP000078544"/>
    </source>
</evidence>
<reference evidence="2 3" key="1">
    <citation type="journal article" date="2016" name="Genome Biol. Evol.">
        <title>Divergent and convergent evolution of fungal pathogenicity.</title>
        <authorList>
            <person name="Shang Y."/>
            <person name="Xiao G."/>
            <person name="Zheng P."/>
            <person name="Cen K."/>
            <person name="Zhan S."/>
            <person name="Wang C."/>
        </authorList>
    </citation>
    <scope>NUCLEOTIDE SEQUENCE [LARGE SCALE GENOMIC DNA]</scope>
    <source>
        <strain evidence="2 3">RCEF 2490</strain>
    </source>
</reference>
<name>A0A166N671_9HYPO</name>
<accession>A0A166N671</accession>
<gene>
    <name evidence="2" type="ORF">AAL_08261</name>
</gene>
<comment type="caution">
    <text evidence="2">The sequence shown here is derived from an EMBL/GenBank/DDBJ whole genome shotgun (WGS) entry which is preliminary data.</text>
</comment>
<organism evidence="2 3">
    <name type="scientific">Moelleriella libera RCEF 2490</name>
    <dbReference type="NCBI Taxonomy" id="1081109"/>
    <lineage>
        <taxon>Eukaryota</taxon>
        <taxon>Fungi</taxon>
        <taxon>Dikarya</taxon>
        <taxon>Ascomycota</taxon>
        <taxon>Pezizomycotina</taxon>
        <taxon>Sordariomycetes</taxon>
        <taxon>Hypocreomycetidae</taxon>
        <taxon>Hypocreales</taxon>
        <taxon>Clavicipitaceae</taxon>
        <taxon>Moelleriella</taxon>
    </lineage>
</organism>
<evidence type="ECO:0000313" key="2">
    <source>
        <dbReference type="EMBL" id="KZZ87930.1"/>
    </source>
</evidence>
<proteinExistence type="predicted"/>
<dbReference type="Proteomes" id="UP000078544">
    <property type="component" value="Unassembled WGS sequence"/>
</dbReference>
<evidence type="ECO:0000256" key="1">
    <source>
        <dbReference type="SAM" id="SignalP"/>
    </source>
</evidence>
<dbReference type="AlphaFoldDB" id="A0A166N671"/>
<feature type="signal peptide" evidence="1">
    <location>
        <begin position="1"/>
        <end position="17"/>
    </location>
</feature>